<dbReference type="HOGENOM" id="CLU_839908_0_0_1"/>
<protein>
    <submittedName>
        <fullName evidence="2">Uncharacterized protein</fullName>
    </submittedName>
</protein>
<dbReference type="RefSeq" id="XP_002544958.1">
    <property type="nucleotide sequence ID" value="XM_002544912.1"/>
</dbReference>
<evidence type="ECO:0000313" key="3">
    <source>
        <dbReference type="Proteomes" id="UP000002058"/>
    </source>
</evidence>
<reference evidence="3" key="1">
    <citation type="journal article" date="2009" name="Genome Res.">
        <title>Comparative genomic analyses of the human fungal pathogens Coccidioides and their relatives.</title>
        <authorList>
            <person name="Sharpton T.J."/>
            <person name="Stajich J.E."/>
            <person name="Rounsley S.D."/>
            <person name="Gardner M.J."/>
            <person name="Wortman J.R."/>
            <person name="Jordar V.S."/>
            <person name="Maiti R."/>
            <person name="Kodira C.D."/>
            <person name="Neafsey D.E."/>
            <person name="Zeng Q."/>
            <person name="Hung C.-Y."/>
            <person name="McMahan C."/>
            <person name="Muszewska A."/>
            <person name="Grynberg M."/>
            <person name="Mandel M.A."/>
            <person name="Kellner E.M."/>
            <person name="Barker B.M."/>
            <person name="Galgiani J.N."/>
            <person name="Orbach M.J."/>
            <person name="Kirkland T.N."/>
            <person name="Cole G.T."/>
            <person name="Henn M.R."/>
            <person name="Birren B.W."/>
            <person name="Taylor J.W."/>
        </authorList>
    </citation>
    <scope>NUCLEOTIDE SEQUENCE [LARGE SCALE GENOMIC DNA]</scope>
    <source>
        <strain evidence="3">UAMH 1704</strain>
    </source>
</reference>
<dbReference type="KEGG" id="ure:UREG_04475"/>
<keyword evidence="3" id="KW-1185">Reference proteome</keyword>
<name>C4JP93_UNCRE</name>
<gene>
    <name evidence="2" type="ORF">UREG_04475</name>
</gene>
<dbReference type="Proteomes" id="UP000002058">
    <property type="component" value="Unassembled WGS sequence"/>
</dbReference>
<organism evidence="2 3">
    <name type="scientific">Uncinocarpus reesii (strain UAMH 1704)</name>
    <dbReference type="NCBI Taxonomy" id="336963"/>
    <lineage>
        <taxon>Eukaryota</taxon>
        <taxon>Fungi</taxon>
        <taxon>Dikarya</taxon>
        <taxon>Ascomycota</taxon>
        <taxon>Pezizomycotina</taxon>
        <taxon>Eurotiomycetes</taxon>
        <taxon>Eurotiomycetidae</taxon>
        <taxon>Onygenales</taxon>
        <taxon>Onygenaceae</taxon>
        <taxon>Uncinocarpus</taxon>
    </lineage>
</organism>
<feature type="compositionally biased region" description="Basic residues" evidence="1">
    <location>
        <begin position="68"/>
        <end position="84"/>
    </location>
</feature>
<accession>C4JP93</accession>
<dbReference type="AlphaFoldDB" id="C4JP93"/>
<dbReference type="VEuPathDB" id="FungiDB:UREG_04475"/>
<feature type="region of interest" description="Disordered" evidence="1">
    <location>
        <begin position="16"/>
        <end position="138"/>
    </location>
</feature>
<proteinExistence type="predicted"/>
<feature type="region of interest" description="Disordered" evidence="1">
    <location>
        <begin position="279"/>
        <end position="307"/>
    </location>
</feature>
<feature type="compositionally biased region" description="Polar residues" evidence="1">
    <location>
        <begin position="112"/>
        <end position="131"/>
    </location>
</feature>
<evidence type="ECO:0000313" key="2">
    <source>
        <dbReference type="EMBL" id="EEP79629.1"/>
    </source>
</evidence>
<dbReference type="GeneID" id="8442339"/>
<dbReference type="OrthoDB" id="5425130at2759"/>
<feature type="compositionally biased region" description="Polar residues" evidence="1">
    <location>
        <begin position="85"/>
        <end position="97"/>
    </location>
</feature>
<sequence>MDRSDISVVAVELSGHRPGKAMVLRGDSLQSSKLPPMQPHPMKPIPMDGHWENSASNGVPRAPPTHIHSPHPQRKDSHRAHFRSQRPTSPPSGSEYSGASREGEQGPRSPGGLSNSDKSKAGSTEQRSNTPALYDLPQGRSTGAVAVRLLLLTRVRRLRQGDLELQGSLVDGVSRESRTGFGRPSIMTALLLRMQHHFPIHEPPLPPNLSINFELALQNIVQGVDMTCFAFGFWGIFQAGRYWDDDINSIPDLKKATFPYYGGYGLIAVIPRSKVFSPDRTNRTEMRRFSPQHSTNHGPRKPEQPSLEDEIKLEFASSSTKRAFRLISALF</sequence>
<dbReference type="EMBL" id="CH476616">
    <property type="protein sequence ID" value="EEP79629.1"/>
    <property type="molecule type" value="Genomic_DNA"/>
</dbReference>
<dbReference type="InParanoid" id="C4JP93"/>
<evidence type="ECO:0000256" key="1">
    <source>
        <dbReference type="SAM" id="MobiDB-lite"/>
    </source>
</evidence>